<feature type="region of interest" description="Disordered" evidence="5">
    <location>
        <begin position="85"/>
        <end position="107"/>
    </location>
</feature>
<dbReference type="PANTHER" id="PTHR31817">
    <property type="match status" value="1"/>
</dbReference>
<feature type="compositionally biased region" description="Polar residues" evidence="5">
    <location>
        <begin position="29"/>
        <end position="46"/>
    </location>
</feature>
<dbReference type="SMART" id="SM01154">
    <property type="entry name" value="DUF1704"/>
    <property type="match status" value="1"/>
</dbReference>
<evidence type="ECO:0000256" key="3">
    <source>
        <dbReference type="ARBA" id="ARBA00022801"/>
    </source>
</evidence>
<feature type="compositionally biased region" description="Polar residues" evidence="5">
    <location>
        <begin position="1"/>
        <end position="20"/>
    </location>
</feature>
<comment type="cofactor">
    <cofactor evidence="1">
        <name>Zn(2+)</name>
        <dbReference type="ChEBI" id="CHEBI:29105"/>
    </cofactor>
</comment>
<keyword evidence="7" id="KW-1185">Reference proteome</keyword>
<protein>
    <recommendedName>
        <fullName evidence="8">KIAA0895-like</fullName>
    </recommendedName>
</protein>
<evidence type="ECO:0000256" key="2">
    <source>
        <dbReference type="ARBA" id="ARBA00022670"/>
    </source>
</evidence>
<evidence type="ECO:0008006" key="8">
    <source>
        <dbReference type="Google" id="ProtNLM"/>
    </source>
</evidence>
<accession>A0A2G9S5E4</accession>
<evidence type="ECO:0000256" key="4">
    <source>
        <dbReference type="ARBA" id="ARBA00023049"/>
    </source>
</evidence>
<dbReference type="GO" id="GO:0008237">
    <property type="term" value="F:metallopeptidase activity"/>
    <property type="evidence" value="ECO:0007669"/>
    <property type="project" value="UniProtKB-KW"/>
</dbReference>
<evidence type="ECO:0000313" key="6">
    <source>
        <dbReference type="EMBL" id="PIO35305.1"/>
    </source>
</evidence>
<dbReference type="OrthoDB" id="449345at2759"/>
<dbReference type="PANTHER" id="PTHR31817:SF1">
    <property type="entry name" value="MICROTUBULE-ASSOCIATED TYROSINE CARBOXYPEPTIDASE 1"/>
    <property type="match status" value="1"/>
</dbReference>
<evidence type="ECO:0000313" key="7">
    <source>
        <dbReference type="Proteomes" id="UP000228934"/>
    </source>
</evidence>
<dbReference type="InterPro" id="IPR012548">
    <property type="entry name" value="MATCAP"/>
</dbReference>
<feature type="region of interest" description="Disordered" evidence="5">
    <location>
        <begin position="1"/>
        <end position="54"/>
    </location>
</feature>
<dbReference type="Proteomes" id="UP000228934">
    <property type="component" value="Unassembled WGS sequence"/>
</dbReference>
<feature type="compositionally biased region" description="Low complexity" evidence="5">
    <location>
        <begin position="90"/>
        <end position="107"/>
    </location>
</feature>
<keyword evidence="3" id="KW-0378">Hydrolase</keyword>
<dbReference type="EMBL" id="KV925747">
    <property type="protein sequence ID" value="PIO35305.1"/>
    <property type="molecule type" value="Genomic_DNA"/>
</dbReference>
<reference evidence="7" key="1">
    <citation type="journal article" date="2017" name="Nat. Commun.">
        <title>The North American bullfrog draft genome provides insight into hormonal regulation of long noncoding RNA.</title>
        <authorList>
            <person name="Hammond S.A."/>
            <person name="Warren R.L."/>
            <person name="Vandervalk B.P."/>
            <person name="Kucuk E."/>
            <person name="Khan H."/>
            <person name="Gibb E.A."/>
            <person name="Pandoh P."/>
            <person name="Kirk H."/>
            <person name="Zhao Y."/>
            <person name="Jones M."/>
            <person name="Mungall A.J."/>
            <person name="Coope R."/>
            <person name="Pleasance S."/>
            <person name="Moore R.A."/>
            <person name="Holt R.A."/>
            <person name="Round J.M."/>
            <person name="Ohora S."/>
            <person name="Walle B.V."/>
            <person name="Veldhoen N."/>
            <person name="Helbing C.C."/>
            <person name="Birol I."/>
        </authorList>
    </citation>
    <scope>NUCLEOTIDE SEQUENCE [LARGE SCALE GENOMIC DNA]</scope>
</reference>
<organism evidence="6 7">
    <name type="scientific">Aquarana catesbeiana</name>
    <name type="common">American bullfrog</name>
    <name type="synonym">Rana catesbeiana</name>
    <dbReference type="NCBI Taxonomy" id="8400"/>
    <lineage>
        <taxon>Eukaryota</taxon>
        <taxon>Metazoa</taxon>
        <taxon>Chordata</taxon>
        <taxon>Craniata</taxon>
        <taxon>Vertebrata</taxon>
        <taxon>Euteleostomi</taxon>
        <taxon>Amphibia</taxon>
        <taxon>Batrachia</taxon>
        <taxon>Anura</taxon>
        <taxon>Neobatrachia</taxon>
        <taxon>Ranoidea</taxon>
        <taxon>Ranidae</taxon>
        <taxon>Aquarana</taxon>
    </lineage>
</organism>
<dbReference type="GO" id="GO:0006508">
    <property type="term" value="P:proteolysis"/>
    <property type="evidence" value="ECO:0007669"/>
    <property type="project" value="UniProtKB-KW"/>
</dbReference>
<gene>
    <name evidence="6" type="ORF">AB205_0154870</name>
</gene>
<dbReference type="AlphaFoldDB" id="A0A2G9S5E4"/>
<name>A0A2G9S5E4_AQUCT</name>
<proteinExistence type="predicted"/>
<keyword evidence="4" id="KW-0482">Metalloprotease</keyword>
<evidence type="ECO:0000256" key="5">
    <source>
        <dbReference type="SAM" id="MobiDB-lite"/>
    </source>
</evidence>
<evidence type="ECO:0000256" key="1">
    <source>
        <dbReference type="ARBA" id="ARBA00001947"/>
    </source>
</evidence>
<keyword evidence="2" id="KW-0645">Protease</keyword>
<sequence>MVLDSGHQSCSRGMSSTSVRGSAAKPKRTSPQSNGLSSPATNPSCPRTTVNRTRTLVVEPPASRRLSGCSLYMSTCSWMRRSESTCTINSSGSPRGRLRSSGSLPSISRATTANRTLKKSSCLLVALRPTNVEQEKDKFFLSNYTHNPQFQYEEPVPVTVLEKYSEASDQFLVQALRILNAVISKYGNYENFESITGGKLLSKSQIWSCCRRYMQKEGCSGEVVVQLTEDLLSQAVMTTENSRPTLTINLLAARQYWLEGVLRHEIGVCKWSHPSTHYLRGVNDAKQPWHGSEGRKQFGLKPANPTEEGLASLHSVLFRKHPYLWRGALLYYTVSRAATCSFSELFQDLQQFVENPAVRWEYCVRAKRGQRDTAQPGKRSENENQLLAEHRYCSSSYLYGDPQLGTNHCVILVFPGCFSKDQVYLDGIIRILRHRRSIDFRLLTSLGKVSFEDAEGLQRFAELDNACLPHFMQDMERYHQQLNHIMETNQFSDEELQMLLPE</sequence>